<dbReference type="InterPro" id="IPR040079">
    <property type="entry name" value="Glutathione_S-Trfase"/>
</dbReference>
<reference evidence="4 5" key="1">
    <citation type="submission" date="2016-03" db="EMBL/GenBank/DDBJ databases">
        <title>Genome sequence of Nesiotobacter sp. nov., a moderately halophilic alphaproteobacterium isolated from the Yellow Sea, China.</title>
        <authorList>
            <person name="Zhang G."/>
            <person name="Zhang R."/>
        </authorList>
    </citation>
    <scope>NUCLEOTIDE SEQUENCE [LARGE SCALE GENOMIC DNA]</scope>
    <source>
        <strain evidence="4 5">WB1-6</strain>
    </source>
</reference>
<dbReference type="Pfam" id="PF00043">
    <property type="entry name" value="GST_C"/>
    <property type="match status" value="1"/>
</dbReference>
<evidence type="ECO:0000256" key="1">
    <source>
        <dbReference type="ARBA" id="ARBA00011738"/>
    </source>
</evidence>
<feature type="domain" description="GST N-terminal" evidence="2">
    <location>
        <begin position="1"/>
        <end position="79"/>
    </location>
</feature>
<dbReference type="GO" id="GO:0004364">
    <property type="term" value="F:glutathione transferase activity"/>
    <property type="evidence" value="ECO:0007669"/>
    <property type="project" value="TreeGrafter"/>
</dbReference>
<comment type="caution">
    <text evidence="4">The sequence shown here is derived from an EMBL/GenBank/DDBJ whole genome shotgun (WGS) entry which is preliminary data.</text>
</comment>
<dbReference type="Proteomes" id="UP000185783">
    <property type="component" value="Unassembled WGS sequence"/>
</dbReference>
<organism evidence="4 5">
    <name type="scientific">Pseudovibrio exalbescens</name>
    <dbReference type="NCBI Taxonomy" id="197461"/>
    <lineage>
        <taxon>Bacteria</taxon>
        <taxon>Pseudomonadati</taxon>
        <taxon>Pseudomonadota</taxon>
        <taxon>Alphaproteobacteria</taxon>
        <taxon>Hyphomicrobiales</taxon>
        <taxon>Stappiaceae</taxon>
        <taxon>Pseudovibrio</taxon>
    </lineage>
</organism>
<dbReference type="InterPro" id="IPR010987">
    <property type="entry name" value="Glutathione-S-Trfase_C-like"/>
</dbReference>
<dbReference type="STRING" id="197461.A3843_08075"/>
<evidence type="ECO:0000313" key="4">
    <source>
        <dbReference type="EMBL" id="OKL44348.1"/>
    </source>
</evidence>
<dbReference type="Pfam" id="PF13409">
    <property type="entry name" value="GST_N_2"/>
    <property type="match status" value="1"/>
</dbReference>
<accession>A0A1U7JI29</accession>
<dbReference type="PANTHER" id="PTHR43969:SF9">
    <property type="entry name" value="GLUTATHIONE S TRANSFERASE D10, ISOFORM A-RELATED"/>
    <property type="match status" value="1"/>
</dbReference>
<dbReference type="PROSITE" id="PS50404">
    <property type="entry name" value="GST_NTER"/>
    <property type="match status" value="1"/>
</dbReference>
<dbReference type="CDD" id="cd00299">
    <property type="entry name" value="GST_C_family"/>
    <property type="match status" value="1"/>
</dbReference>
<dbReference type="InterPro" id="IPR004046">
    <property type="entry name" value="GST_C"/>
</dbReference>
<gene>
    <name evidence="4" type="ORF">A3843_08075</name>
</gene>
<dbReference type="EMBL" id="LVVZ01000014">
    <property type="protein sequence ID" value="OKL44348.1"/>
    <property type="molecule type" value="Genomic_DNA"/>
</dbReference>
<dbReference type="InterPro" id="IPR036249">
    <property type="entry name" value="Thioredoxin-like_sf"/>
</dbReference>
<dbReference type="PROSITE" id="PS50405">
    <property type="entry name" value="GST_CTER"/>
    <property type="match status" value="1"/>
</dbReference>
<dbReference type="Gene3D" id="1.20.1050.10">
    <property type="match status" value="1"/>
</dbReference>
<dbReference type="InterPro" id="IPR036282">
    <property type="entry name" value="Glutathione-S-Trfase_C_sf"/>
</dbReference>
<dbReference type="AlphaFoldDB" id="A0A1U7JI29"/>
<comment type="subunit">
    <text evidence="1">Homodimer.</text>
</comment>
<protein>
    <submittedName>
        <fullName evidence="4">Glutathione S-transferase</fullName>
    </submittedName>
</protein>
<dbReference type="Gene3D" id="3.40.30.10">
    <property type="entry name" value="Glutaredoxin"/>
    <property type="match status" value="1"/>
</dbReference>
<dbReference type="SFLD" id="SFLDS00019">
    <property type="entry name" value="Glutathione_Transferase_(cytos"/>
    <property type="match status" value="1"/>
</dbReference>
<dbReference type="InterPro" id="IPR004045">
    <property type="entry name" value="Glutathione_S-Trfase_N"/>
</dbReference>
<dbReference type="SUPFAM" id="SSF52833">
    <property type="entry name" value="Thioredoxin-like"/>
    <property type="match status" value="1"/>
</dbReference>
<evidence type="ECO:0000259" key="2">
    <source>
        <dbReference type="PROSITE" id="PS50404"/>
    </source>
</evidence>
<keyword evidence="5" id="KW-1185">Reference proteome</keyword>
<evidence type="ECO:0000313" key="5">
    <source>
        <dbReference type="Proteomes" id="UP000185783"/>
    </source>
</evidence>
<dbReference type="PANTHER" id="PTHR43969">
    <property type="entry name" value="GLUTATHIONE S TRANSFERASE D10, ISOFORM A-RELATED"/>
    <property type="match status" value="1"/>
</dbReference>
<name>A0A1U7JI29_9HYPH</name>
<dbReference type="CDD" id="cd00570">
    <property type="entry name" value="GST_N_family"/>
    <property type="match status" value="1"/>
</dbReference>
<proteinExistence type="predicted"/>
<dbReference type="RefSeq" id="WP_028480649.1">
    <property type="nucleotide sequence ID" value="NZ_LVVZ01000014.1"/>
</dbReference>
<keyword evidence="4" id="KW-0808">Transferase</keyword>
<feature type="domain" description="GST C-terminal" evidence="3">
    <location>
        <begin position="88"/>
        <end position="224"/>
    </location>
</feature>
<evidence type="ECO:0000259" key="3">
    <source>
        <dbReference type="PROSITE" id="PS50405"/>
    </source>
</evidence>
<sequence>MLKLYHHPFCPHSRTVRLALGEYGVQFDCTTEYPWIRRQDFLMLNPAGTIPVLNENDGGPVCGTWVILEYLDETRGYSIPDRRLLPDHPAKRAEVRRLMDWFLYKFHQEVLSYIVHERIYKQEMAPKYGGGQPDSSALRVARINMGHHLQYIGYLAGTRKWLAGDQLSFADLAAAAMLSAADYLGEVPWSRDENTKSWYARVKSRPSFRPLLSDKMLGMPASPTYADLDF</sequence>
<dbReference type="SUPFAM" id="SSF47616">
    <property type="entry name" value="GST C-terminal domain-like"/>
    <property type="match status" value="1"/>
</dbReference>
<dbReference type="GO" id="GO:0006749">
    <property type="term" value="P:glutathione metabolic process"/>
    <property type="evidence" value="ECO:0007669"/>
    <property type="project" value="TreeGrafter"/>
</dbReference>
<dbReference type="SFLD" id="SFLDG00358">
    <property type="entry name" value="Main_(cytGST)"/>
    <property type="match status" value="1"/>
</dbReference>